<feature type="compositionally biased region" description="Basic and acidic residues" evidence="1">
    <location>
        <begin position="118"/>
        <end position="137"/>
    </location>
</feature>
<dbReference type="RefSeq" id="XP_045365524.1">
    <property type="nucleotide sequence ID" value="XM_045509568.2"/>
</dbReference>
<dbReference type="Proteomes" id="UP001732780">
    <property type="component" value="Chromosome 20"/>
</dbReference>
<dbReference type="GeneID" id="105084198"/>
<keyword evidence="2" id="KW-0472">Membrane</keyword>
<dbReference type="RefSeq" id="XP_074204263.1">
    <property type="nucleotide sequence ID" value="XM_074348162.1"/>
</dbReference>
<dbReference type="RefSeq" id="XP_074204265.1">
    <property type="nucleotide sequence ID" value="XM_074348164.1"/>
</dbReference>
<protein>
    <submittedName>
        <fullName evidence="4">Uncharacterized protein LOC105084198</fullName>
    </submittedName>
</protein>
<dbReference type="AlphaFoldDB" id="A0A9W3HB80"/>
<evidence type="ECO:0000313" key="4">
    <source>
        <dbReference type="RefSeq" id="XP_045365524.1"/>
    </source>
</evidence>
<sequence length="200" mass="21630">MSDLPTATHRPRGPERGSVGRREPTRRRAALFCVSFLFFFFFSFFSHSEARPDHLSSQLQGCIAVGTPSFPWLPALRLLSPGLHFAMVHPNLESLVYAVREEDLPVELWPGSPRSRTRGLEDRVTQQKTRGGVDRQRQGPGKGKLGGALPIRCPPVLCQASAASAPTTHTQLGLLPGMSLGGQPVPRCGGILPESGAEDG</sequence>
<dbReference type="RefSeq" id="XP_074204267.1">
    <property type="nucleotide sequence ID" value="XM_074348166.1"/>
</dbReference>
<keyword evidence="3" id="KW-1185">Reference proteome</keyword>
<feature type="region of interest" description="Disordered" evidence="1">
    <location>
        <begin position="110"/>
        <end position="147"/>
    </location>
</feature>
<dbReference type="RefSeq" id="XP_074204269.1">
    <property type="nucleotide sequence ID" value="XM_074348168.1"/>
</dbReference>
<evidence type="ECO:0000256" key="2">
    <source>
        <dbReference type="SAM" id="Phobius"/>
    </source>
</evidence>
<dbReference type="RefSeq" id="XP_074204264.1">
    <property type="nucleotide sequence ID" value="XM_074348163.1"/>
</dbReference>
<dbReference type="RefSeq" id="XP_074204271.1">
    <property type="nucleotide sequence ID" value="XM_074348170.1"/>
</dbReference>
<name>A0A9W3HB80_CAMBA</name>
<dbReference type="RefSeq" id="XP_074204268.1">
    <property type="nucleotide sequence ID" value="XM_074348167.1"/>
</dbReference>
<dbReference type="RefSeq" id="XP_045365524.1">
    <property type="nucleotide sequence ID" value="XM_045509568.1"/>
</dbReference>
<organism evidence="3 4">
    <name type="scientific">Camelus bactrianus</name>
    <name type="common">Bactrian camel</name>
    <dbReference type="NCBI Taxonomy" id="9837"/>
    <lineage>
        <taxon>Eukaryota</taxon>
        <taxon>Metazoa</taxon>
        <taxon>Chordata</taxon>
        <taxon>Craniata</taxon>
        <taxon>Vertebrata</taxon>
        <taxon>Euteleostomi</taxon>
        <taxon>Mammalia</taxon>
        <taxon>Eutheria</taxon>
        <taxon>Laurasiatheria</taxon>
        <taxon>Artiodactyla</taxon>
        <taxon>Tylopoda</taxon>
        <taxon>Camelidae</taxon>
        <taxon>Camelus</taxon>
    </lineage>
</organism>
<gene>
    <name evidence="4" type="primary">LOC105084198</name>
</gene>
<feature type="region of interest" description="Disordered" evidence="1">
    <location>
        <begin position="1"/>
        <end position="22"/>
    </location>
</feature>
<dbReference type="RefSeq" id="XP_074204266.1">
    <property type="nucleotide sequence ID" value="XM_074348165.1"/>
</dbReference>
<proteinExistence type="predicted"/>
<reference evidence="4" key="1">
    <citation type="submission" date="2025-08" db="UniProtKB">
        <authorList>
            <consortium name="RefSeq"/>
        </authorList>
    </citation>
    <scope>IDENTIFICATION</scope>
    <source>
        <tissue evidence="4">Blood</tissue>
    </source>
</reference>
<feature type="compositionally biased region" description="Basic and acidic residues" evidence="1">
    <location>
        <begin position="12"/>
        <end position="22"/>
    </location>
</feature>
<evidence type="ECO:0000256" key="1">
    <source>
        <dbReference type="SAM" id="MobiDB-lite"/>
    </source>
</evidence>
<keyword evidence="2" id="KW-0812">Transmembrane</keyword>
<evidence type="ECO:0000313" key="3">
    <source>
        <dbReference type="Proteomes" id="UP001732780"/>
    </source>
</evidence>
<feature type="transmembrane region" description="Helical" evidence="2">
    <location>
        <begin position="29"/>
        <end position="47"/>
    </location>
</feature>
<keyword evidence="2" id="KW-1133">Transmembrane helix</keyword>
<dbReference type="RefSeq" id="XP_074204270.1">
    <property type="nucleotide sequence ID" value="XM_074348169.1"/>
</dbReference>
<accession>A0A9W3HB80</accession>